<dbReference type="GO" id="GO:0003755">
    <property type="term" value="F:peptidyl-prolyl cis-trans isomerase activity"/>
    <property type="evidence" value="ECO:0007669"/>
    <property type="project" value="UniProtKB-KW"/>
</dbReference>
<dbReference type="InterPro" id="IPR046357">
    <property type="entry name" value="PPIase_dom_sf"/>
</dbReference>
<dbReference type="InterPro" id="IPR023058">
    <property type="entry name" value="PPIase_PpiC_CS"/>
</dbReference>
<dbReference type="EC" id="5.2.1.8" evidence="2"/>
<dbReference type="NCBIfam" id="NF000809">
    <property type="entry name" value="PRK00059.1"/>
    <property type="match status" value="1"/>
</dbReference>
<dbReference type="Gene3D" id="3.10.50.40">
    <property type="match status" value="1"/>
</dbReference>
<comment type="catalytic activity">
    <reaction evidence="1">
        <text>[protein]-peptidylproline (omega=180) = [protein]-peptidylproline (omega=0)</text>
        <dbReference type="Rhea" id="RHEA:16237"/>
        <dbReference type="Rhea" id="RHEA-COMP:10747"/>
        <dbReference type="Rhea" id="RHEA-COMP:10748"/>
        <dbReference type="ChEBI" id="CHEBI:83833"/>
        <dbReference type="ChEBI" id="CHEBI:83834"/>
        <dbReference type="EC" id="5.2.1.8"/>
    </reaction>
</comment>
<dbReference type="Proteomes" id="UP000199263">
    <property type="component" value="Unassembled WGS sequence"/>
</dbReference>
<evidence type="ECO:0000256" key="4">
    <source>
        <dbReference type="ARBA" id="ARBA00023110"/>
    </source>
</evidence>
<dbReference type="PROSITE" id="PS01096">
    <property type="entry name" value="PPIC_PPIASE_1"/>
    <property type="match status" value="1"/>
</dbReference>
<dbReference type="AlphaFoldDB" id="A0A1I1L224"/>
<dbReference type="PANTHER" id="PTHR47245">
    <property type="entry name" value="PEPTIDYLPROLYL ISOMERASE"/>
    <property type="match status" value="1"/>
</dbReference>
<sequence length="331" mass="37288">MKKIKKVIASVVITILAFSIVGCKMIERTPESIQKTVLATVEKEKITQGDLDKDLKSITESLKQKYGNDYAQNADIKDKLKQLKQQYLTAIVNEKIILNRAEALSLEPDEDTLNKEVDTAIQYYKDGYQTDEQYNAFLEQNGFTADSFKEYQKNQAIVKYVQQDIVKDVEVTDADIKSYYDENQANYKQGAGATVSHILVADEATAKDVKSQLDKGADFASLAAQVSIDGTKAKGGSLGFIEYSSTKYVPEFMNGFKDLKEGQISEPVKSQFGYHIIKVTGVQLEDKVTPLDQVKEEIRSQLLQQKQGDAFNAKIEEWKKDIKVKVYEDKL</sequence>
<evidence type="ECO:0000259" key="7">
    <source>
        <dbReference type="PROSITE" id="PS50198"/>
    </source>
</evidence>
<feature type="domain" description="PpiC" evidence="7">
    <location>
        <begin position="190"/>
        <end position="281"/>
    </location>
</feature>
<keyword evidence="9" id="KW-1185">Reference proteome</keyword>
<keyword evidence="3" id="KW-0732">Signal</keyword>
<organism evidence="8 9">
    <name type="scientific">Clostridium uliginosum</name>
    <dbReference type="NCBI Taxonomy" id="119641"/>
    <lineage>
        <taxon>Bacteria</taxon>
        <taxon>Bacillati</taxon>
        <taxon>Bacillota</taxon>
        <taxon>Clostridia</taxon>
        <taxon>Eubacteriales</taxon>
        <taxon>Clostridiaceae</taxon>
        <taxon>Clostridium</taxon>
    </lineage>
</organism>
<keyword evidence="4 6" id="KW-0697">Rotamase</keyword>
<evidence type="ECO:0000256" key="2">
    <source>
        <dbReference type="ARBA" id="ARBA00013194"/>
    </source>
</evidence>
<dbReference type="RefSeq" id="WP_090089826.1">
    <property type="nucleotide sequence ID" value="NZ_FOMG01000007.1"/>
</dbReference>
<gene>
    <name evidence="8" type="ORF">SAMN05421842_10736</name>
</gene>
<accession>A0A1I1L224</accession>
<evidence type="ECO:0000313" key="8">
    <source>
        <dbReference type="EMBL" id="SFC67084.1"/>
    </source>
</evidence>
<dbReference type="Pfam" id="PF13624">
    <property type="entry name" value="SurA_N_3"/>
    <property type="match status" value="1"/>
</dbReference>
<name>A0A1I1L224_9CLOT</name>
<dbReference type="PROSITE" id="PS50198">
    <property type="entry name" value="PPIC_PPIASE_2"/>
    <property type="match status" value="1"/>
</dbReference>
<protein>
    <recommendedName>
        <fullName evidence="2">peptidylprolyl isomerase</fullName>
        <ecNumber evidence="2">5.2.1.8</ecNumber>
    </recommendedName>
</protein>
<dbReference type="Pfam" id="PF13145">
    <property type="entry name" value="Rotamase_2"/>
    <property type="match status" value="1"/>
</dbReference>
<dbReference type="STRING" id="119641.SAMN05421842_10736"/>
<dbReference type="InterPro" id="IPR027304">
    <property type="entry name" value="Trigger_fact/SurA_dom_sf"/>
</dbReference>
<dbReference type="PROSITE" id="PS51257">
    <property type="entry name" value="PROKAR_LIPOPROTEIN"/>
    <property type="match status" value="1"/>
</dbReference>
<dbReference type="PANTHER" id="PTHR47245:SF1">
    <property type="entry name" value="FOLDASE PROTEIN PRSA"/>
    <property type="match status" value="1"/>
</dbReference>
<dbReference type="InterPro" id="IPR050245">
    <property type="entry name" value="PrsA_foldase"/>
</dbReference>
<dbReference type="Gene3D" id="1.10.4030.10">
    <property type="entry name" value="Porin chaperone SurA, peptide-binding domain"/>
    <property type="match status" value="2"/>
</dbReference>
<dbReference type="InterPro" id="IPR000297">
    <property type="entry name" value="PPIase_PpiC"/>
</dbReference>
<evidence type="ECO:0000256" key="6">
    <source>
        <dbReference type="PROSITE-ProRule" id="PRU00278"/>
    </source>
</evidence>
<dbReference type="OrthoDB" id="14196at2"/>
<dbReference type="EMBL" id="FOMG01000007">
    <property type="protein sequence ID" value="SFC67084.1"/>
    <property type="molecule type" value="Genomic_DNA"/>
</dbReference>
<proteinExistence type="predicted"/>
<evidence type="ECO:0000256" key="3">
    <source>
        <dbReference type="ARBA" id="ARBA00022729"/>
    </source>
</evidence>
<reference evidence="8 9" key="1">
    <citation type="submission" date="2016-10" db="EMBL/GenBank/DDBJ databases">
        <authorList>
            <person name="de Groot N.N."/>
        </authorList>
    </citation>
    <scope>NUCLEOTIDE SEQUENCE [LARGE SCALE GENOMIC DNA]</scope>
    <source>
        <strain evidence="8 9">DSM 12992</strain>
    </source>
</reference>
<evidence type="ECO:0000256" key="1">
    <source>
        <dbReference type="ARBA" id="ARBA00000971"/>
    </source>
</evidence>
<dbReference type="SUPFAM" id="SSF54534">
    <property type="entry name" value="FKBP-like"/>
    <property type="match status" value="1"/>
</dbReference>
<keyword evidence="5 6" id="KW-0413">Isomerase</keyword>
<evidence type="ECO:0000313" key="9">
    <source>
        <dbReference type="Proteomes" id="UP000199263"/>
    </source>
</evidence>
<evidence type="ECO:0000256" key="5">
    <source>
        <dbReference type="ARBA" id="ARBA00023235"/>
    </source>
</evidence>
<dbReference type="SUPFAM" id="SSF109998">
    <property type="entry name" value="Triger factor/SurA peptide-binding domain-like"/>
    <property type="match status" value="1"/>
</dbReference>